<dbReference type="KEGG" id="crq:GCK72_003187"/>
<comment type="caution">
    <text evidence="1">The sequence shown here is derived from an EMBL/GenBank/DDBJ whole genome shotgun (WGS) entry which is preliminary data.</text>
</comment>
<dbReference type="CTD" id="78773546"/>
<accession>A0A6A5HVX2</accession>
<evidence type="ECO:0000313" key="2">
    <source>
        <dbReference type="Proteomes" id="UP000483820"/>
    </source>
</evidence>
<protein>
    <submittedName>
        <fullName evidence="1">Uncharacterized protein</fullName>
    </submittedName>
</protein>
<dbReference type="GeneID" id="78773546"/>
<evidence type="ECO:0000313" key="1">
    <source>
        <dbReference type="EMBL" id="KAF1771361.1"/>
    </source>
</evidence>
<reference evidence="1 2" key="1">
    <citation type="submission" date="2019-12" db="EMBL/GenBank/DDBJ databases">
        <title>Chromosome-level assembly of the Caenorhabditis remanei genome.</title>
        <authorList>
            <person name="Teterina A.A."/>
            <person name="Willis J.H."/>
            <person name="Phillips P.C."/>
        </authorList>
    </citation>
    <scope>NUCLEOTIDE SEQUENCE [LARGE SCALE GENOMIC DNA]</scope>
    <source>
        <strain evidence="1 2">PX506</strain>
        <tissue evidence="1">Whole organism</tissue>
    </source>
</reference>
<organism evidence="1 2">
    <name type="scientific">Caenorhabditis remanei</name>
    <name type="common">Caenorhabditis vulgaris</name>
    <dbReference type="NCBI Taxonomy" id="31234"/>
    <lineage>
        <taxon>Eukaryota</taxon>
        <taxon>Metazoa</taxon>
        <taxon>Ecdysozoa</taxon>
        <taxon>Nematoda</taxon>
        <taxon>Chromadorea</taxon>
        <taxon>Rhabditida</taxon>
        <taxon>Rhabditina</taxon>
        <taxon>Rhabditomorpha</taxon>
        <taxon>Rhabditoidea</taxon>
        <taxon>Rhabditidae</taxon>
        <taxon>Peloderinae</taxon>
        <taxon>Caenorhabditis</taxon>
    </lineage>
</organism>
<sequence>MVNYPRTPPPPQVRWAPMVQIAATVSLCPGDPRVRVVLDHTLFERESYGIAPLQTFEMIDYRLVPCRSRAPTFARPSNTRVQPETFTGTTQTWVRRRSTEHHGLRCCCDAMYTHADRRHDYKGMCTAWAVGQMIAEKIWAGDDIEGMKFPKALFN</sequence>
<dbReference type="EMBL" id="WUAV01000001">
    <property type="protein sequence ID" value="KAF1771361.1"/>
    <property type="molecule type" value="Genomic_DNA"/>
</dbReference>
<dbReference type="RefSeq" id="XP_053592514.1">
    <property type="nucleotide sequence ID" value="XM_053723869.1"/>
</dbReference>
<name>A0A6A5HVX2_CAERE</name>
<proteinExistence type="predicted"/>
<gene>
    <name evidence="1" type="ORF">GCK72_003187</name>
</gene>
<dbReference type="Proteomes" id="UP000483820">
    <property type="component" value="Chromosome I"/>
</dbReference>
<dbReference type="AlphaFoldDB" id="A0A6A5HVX2"/>